<dbReference type="PRINTS" id="PR00081">
    <property type="entry name" value="GDHRDH"/>
</dbReference>
<dbReference type="AlphaFoldDB" id="A0A2Y8ZVH4"/>
<protein>
    <recommendedName>
        <fullName evidence="4">Ketoreductase domain-containing protein</fullName>
    </recommendedName>
</protein>
<dbReference type="RefSeq" id="WP_109686864.1">
    <property type="nucleotide sequence ID" value="NZ_QGDN01000001.1"/>
</dbReference>
<proteinExistence type="inferred from homology"/>
<feature type="domain" description="Ketoreductase" evidence="4">
    <location>
        <begin position="2"/>
        <end position="183"/>
    </location>
</feature>
<keyword evidence="2" id="KW-0560">Oxidoreductase</keyword>
<accession>A0A2Y8ZVH4</accession>
<dbReference type="EMBL" id="UESZ01000001">
    <property type="protein sequence ID" value="SSA35526.1"/>
    <property type="molecule type" value="Genomic_DNA"/>
</dbReference>
<dbReference type="GO" id="GO:0016491">
    <property type="term" value="F:oxidoreductase activity"/>
    <property type="evidence" value="ECO:0007669"/>
    <property type="project" value="UniProtKB-KW"/>
</dbReference>
<dbReference type="SMART" id="SM00822">
    <property type="entry name" value="PKS_KR"/>
    <property type="match status" value="1"/>
</dbReference>
<dbReference type="Pfam" id="PF00106">
    <property type="entry name" value="adh_short"/>
    <property type="match status" value="1"/>
</dbReference>
<evidence type="ECO:0000259" key="4">
    <source>
        <dbReference type="SMART" id="SM00822"/>
    </source>
</evidence>
<dbReference type="Gene3D" id="3.40.50.720">
    <property type="entry name" value="NAD(P)-binding Rossmann-like Domain"/>
    <property type="match status" value="1"/>
</dbReference>
<comment type="similarity">
    <text evidence="1 3">Belongs to the short-chain dehydrogenases/reductases (SDR) family.</text>
</comment>
<dbReference type="PRINTS" id="PR00080">
    <property type="entry name" value="SDRFAMILY"/>
</dbReference>
<dbReference type="InterPro" id="IPR036291">
    <property type="entry name" value="NAD(P)-bd_dom_sf"/>
</dbReference>
<dbReference type="SUPFAM" id="SSF51735">
    <property type="entry name" value="NAD(P)-binding Rossmann-fold domains"/>
    <property type="match status" value="1"/>
</dbReference>
<dbReference type="InterPro" id="IPR057326">
    <property type="entry name" value="KR_dom"/>
</dbReference>
<sequence length="256" mass="27335">MPTALITGASSGIGREFADQLAAQGHDLVIVARREPELLQVKSEIETANQVSVEILVADLNDRAQLQTVADRLADQSRPIDVLVNNAGFGLAKPFLDNPVEDEERLLNVLVRATLVLSHAAGNAMRGRKTGRIINVSSVAGWMASGTYAAAKSWVTVFSESLAGQLSGTGVTVTAVCPGFVHTDFHSSGDIDRSSTPDFMWVPLKDVVSEGLAAADKGKTISVPGAQYKVLTTLLRAAPRPLIRSRRIASTHRNQE</sequence>
<dbReference type="CDD" id="cd05233">
    <property type="entry name" value="SDR_c"/>
    <property type="match status" value="1"/>
</dbReference>
<evidence type="ECO:0000256" key="2">
    <source>
        <dbReference type="ARBA" id="ARBA00023002"/>
    </source>
</evidence>
<evidence type="ECO:0000313" key="6">
    <source>
        <dbReference type="Proteomes" id="UP000250028"/>
    </source>
</evidence>
<dbReference type="OrthoDB" id="9797538at2"/>
<name>A0A2Y8ZVH4_9MICO</name>
<evidence type="ECO:0000256" key="1">
    <source>
        <dbReference type="ARBA" id="ARBA00006484"/>
    </source>
</evidence>
<reference evidence="6" key="1">
    <citation type="submission" date="2016-10" db="EMBL/GenBank/DDBJ databases">
        <authorList>
            <person name="Varghese N."/>
            <person name="Submissions S."/>
        </authorList>
    </citation>
    <scope>NUCLEOTIDE SEQUENCE [LARGE SCALE GENOMIC DNA]</scope>
    <source>
        <strain evidence="6">DSM 22951</strain>
    </source>
</reference>
<dbReference type="Proteomes" id="UP000250028">
    <property type="component" value="Unassembled WGS sequence"/>
</dbReference>
<keyword evidence="6" id="KW-1185">Reference proteome</keyword>
<dbReference type="InterPro" id="IPR002347">
    <property type="entry name" value="SDR_fam"/>
</dbReference>
<evidence type="ECO:0000313" key="5">
    <source>
        <dbReference type="EMBL" id="SSA35526.1"/>
    </source>
</evidence>
<organism evidence="5 6">
    <name type="scientific">Branchiibius hedensis</name>
    <dbReference type="NCBI Taxonomy" id="672460"/>
    <lineage>
        <taxon>Bacteria</taxon>
        <taxon>Bacillati</taxon>
        <taxon>Actinomycetota</taxon>
        <taxon>Actinomycetes</taxon>
        <taxon>Micrococcales</taxon>
        <taxon>Dermacoccaceae</taxon>
        <taxon>Branchiibius</taxon>
    </lineage>
</organism>
<gene>
    <name evidence="5" type="ORF">SAMN04489750_2889</name>
</gene>
<dbReference type="PANTHER" id="PTHR44196">
    <property type="entry name" value="DEHYDROGENASE/REDUCTASE SDR FAMILY MEMBER 7B"/>
    <property type="match status" value="1"/>
</dbReference>
<dbReference type="PIRSF" id="PIRSF000126">
    <property type="entry name" value="11-beta-HSD1"/>
    <property type="match status" value="1"/>
</dbReference>
<evidence type="ECO:0000256" key="3">
    <source>
        <dbReference type="RuleBase" id="RU000363"/>
    </source>
</evidence>
<dbReference type="PANTHER" id="PTHR44196:SF2">
    <property type="entry name" value="SHORT-CHAIN DEHYDROGENASE-RELATED"/>
    <property type="match status" value="1"/>
</dbReference>
<dbReference type="GO" id="GO:0016020">
    <property type="term" value="C:membrane"/>
    <property type="evidence" value="ECO:0007669"/>
    <property type="project" value="TreeGrafter"/>
</dbReference>